<protein>
    <submittedName>
        <fullName evidence="1">Uncharacterized protein</fullName>
    </submittedName>
</protein>
<evidence type="ECO:0000313" key="1">
    <source>
        <dbReference type="EMBL" id="KAF9063782.1"/>
    </source>
</evidence>
<keyword evidence="2" id="KW-1185">Reference proteome</keyword>
<proteinExistence type="predicted"/>
<organism evidence="1 2">
    <name type="scientific">Rhodocollybia butyracea</name>
    <dbReference type="NCBI Taxonomy" id="206335"/>
    <lineage>
        <taxon>Eukaryota</taxon>
        <taxon>Fungi</taxon>
        <taxon>Dikarya</taxon>
        <taxon>Basidiomycota</taxon>
        <taxon>Agaricomycotina</taxon>
        <taxon>Agaricomycetes</taxon>
        <taxon>Agaricomycetidae</taxon>
        <taxon>Agaricales</taxon>
        <taxon>Marasmiineae</taxon>
        <taxon>Omphalotaceae</taxon>
        <taxon>Rhodocollybia</taxon>
    </lineage>
</organism>
<dbReference type="EMBL" id="JADNRY010000138">
    <property type="protein sequence ID" value="KAF9063782.1"/>
    <property type="molecule type" value="Genomic_DNA"/>
</dbReference>
<evidence type="ECO:0000313" key="2">
    <source>
        <dbReference type="Proteomes" id="UP000772434"/>
    </source>
</evidence>
<accession>A0A9P5U2Q3</accession>
<dbReference type="Proteomes" id="UP000772434">
    <property type="component" value="Unassembled WGS sequence"/>
</dbReference>
<gene>
    <name evidence="1" type="ORF">BDP27DRAFT_1231533</name>
</gene>
<dbReference type="Pfam" id="PF18759">
    <property type="entry name" value="Plavaka"/>
    <property type="match status" value="1"/>
</dbReference>
<dbReference type="AlphaFoldDB" id="A0A9P5U2Q3"/>
<dbReference type="OrthoDB" id="2688393at2759"/>
<comment type="caution">
    <text evidence="1">The sequence shown here is derived from an EMBL/GenBank/DDBJ whole genome shotgun (WGS) entry which is preliminary data.</text>
</comment>
<sequence>WSPFKSHAEWQLARWLMLSGISQADIDSFAKLLIIQTNLSPLFRDKRTFFQKIDLFPVVRGGWICKELELVGNIKQKGADSTETLMSEQLELWMQNLLNCIKELMEDPRFKDHMRYAPEKMFTGKNMHVRAIDEMWTADRWWATQVSMMIWQRRCRDAVLGWGDADCLSSSHRLCC</sequence>
<name>A0A9P5U2Q3_9AGAR</name>
<reference evidence="1" key="1">
    <citation type="submission" date="2020-11" db="EMBL/GenBank/DDBJ databases">
        <authorList>
            <consortium name="DOE Joint Genome Institute"/>
            <person name="Ahrendt S."/>
            <person name="Riley R."/>
            <person name="Andreopoulos W."/>
            <person name="Labutti K."/>
            <person name="Pangilinan J."/>
            <person name="Ruiz-Duenas F.J."/>
            <person name="Barrasa J.M."/>
            <person name="Sanchez-Garcia M."/>
            <person name="Camarero S."/>
            <person name="Miyauchi S."/>
            <person name="Serrano A."/>
            <person name="Linde D."/>
            <person name="Babiker R."/>
            <person name="Drula E."/>
            <person name="Ayuso-Fernandez I."/>
            <person name="Pacheco R."/>
            <person name="Padilla G."/>
            <person name="Ferreira P."/>
            <person name="Barriuso J."/>
            <person name="Kellner H."/>
            <person name="Castanera R."/>
            <person name="Alfaro M."/>
            <person name="Ramirez L."/>
            <person name="Pisabarro A.G."/>
            <person name="Kuo A."/>
            <person name="Tritt A."/>
            <person name="Lipzen A."/>
            <person name="He G."/>
            <person name="Yan M."/>
            <person name="Ng V."/>
            <person name="Cullen D."/>
            <person name="Martin F."/>
            <person name="Rosso M.-N."/>
            <person name="Henrissat B."/>
            <person name="Hibbett D."/>
            <person name="Martinez A.T."/>
            <person name="Grigoriev I.V."/>
        </authorList>
    </citation>
    <scope>NUCLEOTIDE SEQUENCE</scope>
    <source>
        <strain evidence="1">AH 40177</strain>
    </source>
</reference>
<feature type="non-terminal residue" evidence="1">
    <location>
        <position position="176"/>
    </location>
</feature>
<dbReference type="InterPro" id="IPR041078">
    <property type="entry name" value="Plavaka"/>
</dbReference>